<dbReference type="InterPro" id="IPR056722">
    <property type="entry name" value="DUF7820"/>
</dbReference>
<evidence type="ECO:0000256" key="1">
    <source>
        <dbReference type="SAM" id="Phobius"/>
    </source>
</evidence>
<dbReference type="PANTHER" id="PTHR42078:SF1">
    <property type="entry name" value="GLUCAN 1, 4-ALPHA-GLUCOSIDASE"/>
    <property type="match status" value="1"/>
</dbReference>
<dbReference type="AlphaFoldDB" id="A0AAD4NTG1"/>
<keyword evidence="4" id="KW-1185">Reference proteome</keyword>
<reference evidence="3" key="1">
    <citation type="submission" date="2021-07" db="EMBL/GenBank/DDBJ databases">
        <title>Genome Resource of American Ginseng Black Spot Pathogen Alternaria panax.</title>
        <authorList>
            <person name="Qiu C."/>
            <person name="Wang W."/>
            <person name="Liu Z."/>
        </authorList>
    </citation>
    <scope>NUCLEOTIDE SEQUENCE</scope>
    <source>
        <strain evidence="3">BNCC115425</strain>
    </source>
</reference>
<organism evidence="3 4">
    <name type="scientific">Alternaria panax</name>
    <dbReference type="NCBI Taxonomy" id="48097"/>
    <lineage>
        <taxon>Eukaryota</taxon>
        <taxon>Fungi</taxon>
        <taxon>Dikarya</taxon>
        <taxon>Ascomycota</taxon>
        <taxon>Pezizomycotina</taxon>
        <taxon>Dothideomycetes</taxon>
        <taxon>Pleosporomycetidae</taxon>
        <taxon>Pleosporales</taxon>
        <taxon>Pleosporineae</taxon>
        <taxon>Pleosporaceae</taxon>
        <taxon>Alternaria</taxon>
        <taxon>Alternaria sect. Panax</taxon>
    </lineage>
</organism>
<feature type="domain" description="DUF7820" evidence="2">
    <location>
        <begin position="155"/>
        <end position="316"/>
    </location>
</feature>
<evidence type="ECO:0000313" key="3">
    <source>
        <dbReference type="EMBL" id="KAG9193823.1"/>
    </source>
</evidence>
<proteinExistence type="predicted"/>
<dbReference type="EMBL" id="JAANER010000002">
    <property type="protein sequence ID" value="KAG9193823.1"/>
    <property type="molecule type" value="Genomic_DNA"/>
</dbReference>
<accession>A0AAD4NTG1</accession>
<keyword evidence="1" id="KW-1133">Transmembrane helix</keyword>
<evidence type="ECO:0000259" key="2">
    <source>
        <dbReference type="Pfam" id="PF25130"/>
    </source>
</evidence>
<comment type="caution">
    <text evidence="3">The sequence shown here is derived from an EMBL/GenBank/DDBJ whole genome shotgun (WGS) entry which is preliminary data.</text>
</comment>
<evidence type="ECO:0000313" key="4">
    <source>
        <dbReference type="Proteomes" id="UP001199106"/>
    </source>
</evidence>
<keyword evidence="1" id="KW-0472">Membrane</keyword>
<dbReference type="Proteomes" id="UP001199106">
    <property type="component" value="Unassembled WGS sequence"/>
</dbReference>
<dbReference type="PANTHER" id="PTHR42078">
    <property type="entry name" value="GLUCAN 1, 4-ALPHA-GLUCOSIDASE"/>
    <property type="match status" value="1"/>
</dbReference>
<feature type="transmembrane region" description="Helical" evidence="1">
    <location>
        <begin position="107"/>
        <end position="128"/>
    </location>
</feature>
<dbReference type="Pfam" id="PF25130">
    <property type="entry name" value="DUF7820"/>
    <property type="match status" value="1"/>
</dbReference>
<keyword evidence="1" id="KW-0812">Transmembrane</keyword>
<name>A0AAD4NTG1_9PLEO</name>
<gene>
    <name evidence="3" type="ORF">G6011_03858</name>
</gene>
<sequence>MRLPHRSINSIQPLPSIYTTFPSNYDSSQSTDTPGINSGTYLLRKIEDGIEAVPLERSNILSAPILSPDQEEKEVFVPSCKEIDALEKPLPNLPKCIWHRTSLRQRILALLGIQFLMLLTIGLSLLAVKGRSPTSNQDSSVHFASGGFPNKNATSDIRRGIFVLPIQLPQQQSSACLANDRQMQSWNCATNSTLQLSIIPTPAGDETAIMIAVGSTPSNDSVRRGERIPNIPPLDLLAVADAQNDEYAYHFRTTYDKVILLAEYELSMNGELQAHPSTLGTSFQPGDSLWQCVFNETLLEGYIYVTRATSTASEIANTETAGLPDFPYPVRLVEEWAPSGKTPSCRKMTMRQDGTLDPLSEEIMLRLEDPQGNIATSMSQTTKRTRDRERRQEVRSNHCQCQWMVDG</sequence>
<protein>
    <recommendedName>
        <fullName evidence="2">DUF7820 domain-containing protein</fullName>
    </recommendedName>
</protein>